<dbReference type="SUPFAM" id="SSF159245">
    <property type="entry name" value="AttH-like"/>
    <property type="match status" value="1"/>
</dbReference>
<accession>A0A6J6I678</accession>
<gene>
    <name evidence="1" type="ORF">UFOPK1835_01609</name>
</gene>
<proteinExistence type="predicted"/>
<protein>
    <submittedName>
        <fullName evidence="1">Unannotated protein</fullName>
    </submittedName>
</protein>
<evidence type="ECO:0000313" key="1">
    <source>
        <dbReference type="EMBL" id="CAB4618904.1"/>
    </source>
</evidence>
<dbReference type="EMBL" id="CAEZUP010000083">
    <property type="protein sequence ID" value="CAB4618904.1"/>
    <property type="molecule type" value="Genomic_DNA"/>
</dbReference>
<organism evidence="1">
    <name type="scientific">freshwater metagenome</name>
    <dbReference type="NCBI Taxonomy" id="449393"/>
    <lineage>
        <taxon>unclassified sequences</taxon>
        <taxon>metagenomes</taxon>
        <taxon>ecological metagenomes</taxon>
    </lineage>
</organism>
<dbReference type="AlphaFoldDB" id="A0A6J6I678"/>
<sequence>MTLSSFDEYPIHQVPKPIAQSGTTDRNAYGRYWMGATHREGAFQVEVAFGRYSNLGVQDTSVSIARDGKQYAFHGSCRAPSDPMDTSVGPMRLEIVEPFRQLRVVVEPNETGITCDLRWRARVGALLEDHTVMVDGPHTILDMARYLQFGTWEGHVTVDGEVTELRHEEVVGIRDRSWGVRPVGSPTPGRPSASTPNAWLWSPIHFEDECVVAGWFQRPGGVFWRPDGHRIGIVDPIPQSVSLDDPSVSRFDPVGQQLTFKPGTRWVTSASIDLVGEDGAGMQLELEPLGRFDMRALGYMNPDWGHGMWHGELELGREDWSFDEIHPQDPTHQHVHHIVRARLGDKVGVGIFEQIIFGPHTQFGFNDILDGAAG</sequence>
<reference evidence="1" key="1">
    <citation type="submission" date="2020-05" db="EMBL/GenBank/DDBJ databases">
        <authorList>
            <person name="Chiriac C."/>
            <person name="Salcher M."/>
            <person name="Ghai R."/>
            <person name="Kavagutti S V."/>
        </authorList>
    </citation>
    <scope>NUCLEOTIDE SEQUENCE</scope>
</reference>
<name>A0A6J6I678_9ZZZZ</name>